<protein>
    <submittedName>
        <fullName evidence="4">Ankyrin repeat and SAM domain-containing protein 6-like protein</fullName>
    </submittedName>
</protein>
<proteinExistence type="predicted"/>
<dbReference type="PANTHER" id="PTHR10627:SF69">
    <property type="entry name" value="PROTEIN BICAUDAL C"/>
    <property type="match status" value="1"/>
</dbReference>
<feature type="compositionally biased region" description="Basic and acidic residues" evidence="2">
    <location>
        <begin position="116"/>
        <end position="128"/>
    </location>
</feature>
<evidence type="ECO:0000313" key="4">
    <source>
        <dbReference type="EMBL" id="KAF3334458.1"/>
    </source>
</evidence>
<evidence type="ECO:0000256" key="2">
    <source>
        <dbReference type="SAM" id="MobiDB-lite"/>
    </source>
</evidence>
<dbReference type="Proteomes" id="UP000623129">
    <property type="component" value="Unassembled WGS sequence"/>
</dbReference>
<dbReference type="InterPro" id="IPR001660">
    <property type="entry name" value="SAM"/>
</dbReference>
<gene>
    <name evidence="4" type="ORF">FCM35_KLT21062</name>
</gene>
<feature type="compositionally biased region" description="Basic and acidic residues" evidence="2">
    <location>
        <begin position="83"/>
        <end position="95"/>
    </location>
</feature>
<name>A0A833R760_9POAL</name>
<dbReference type="CDD" id="cd09487">
    <property type="entry name" value="SAM_superfamily"/>
    <property type="match status" value="1"/>
</dbReference>
<dbReference type="AlphaFoldDB" id="A0A833R760"/>
<accession>A0A833R760</accession>
<dbReference type="PROSITE" id="PS50105">
    <property type="entry name" value="SAM_DOMAIN"/>
    <property type="match status" value="1"/>
</dbReference>
<feature type="compositionally biased region" description="Polar residues" evidence="2">
    <location>
        <begin position="190"/>
        <end position="205"/>
    </location>
</feature>
<reference evidence="4" key="1">
    <citation type="submission" date="2020-01" db="EMBL/GenBank/DDBJ databases">
        <title>Genome sequence of Kobresia littledalei, the first chromosome-level genome in the family Cyperaceae.</title>
        <authorList>
            <person name="Qu G."/>
        </authorList>
    </citation>
    <scope>NUCLEOTIDE SEQUENCE</scope>
    <source>
        <strain evidence="4">C.B.Clarke</strain>
        <tissue evidence="4">Leaf</tissue>
    </source>
</reference>
<keyword evidence="5" id="KW-1185">Reference proteome</keyword>
<feature type="domain" description="SAM" evidence="3">
    <location>
        <begin position="244"/>
        <end position="307"/>
    </location>
</feature>
<dbReference type="EMBL" id="SWLB01000009">
    <property type="protein sequence ID" value="KAF3334458.1"/>
    <property type="molecule type" value="Genomic_DNA"/>
</dbReference>
<feature type="compositionally biased region" description="Polar residues" evidence="2">
    <location>
        <begin position="1"/>
        <end position="10"/>
    </location>
</feature>
<dbReference type="OrthoDB" id="539213at2759"/>
<evidence type="ECO:0000313" key="5">
    <source>
        <dbReference type="Proteomes" id="UP000623129"/>
    </source>
</evidence>
<dbReference type="InterPro" id="IPR013761">
    <property type="entry name" value="SAM/pointed_sf"/>
</dbReference>
<comment type="caution">
    <text evidence="4">The sequence shown here is derived from an EMBL/GenBank/DDBJ whole genome shotgun (WGS) entry which is preliminary data.</text>
</comment>
<feature type="region of interest" description="Disordered" evidence="2">
    <location>
        <begin position="1"/>
        <end position="212"/>
    </location>
</feature>
<sequence>MATQGTSGEDSPTPPSKRERKPNIRLGDLGESKPSSRQLRARKPRSTGPSPDSGTKKQTETPSCGPKRSSPRSADPSPGSGTEKQKETPESEPKRPKPSIPRNRPSTEPSPNSGTEKQKETHKSDPKCSKPSTILKRRSTEPSPNSGKQLKTPDSVFKPPHDKPPADNLGTEYGMEITLSELKRPRDKSPANNSAPKNQQESSNGPARGMISGSIMDINVSRGAHDVAAKANDCISQNGGSRLAEMGGVHGWLEWLGLAKYKRTFDSHEVDETALPLLTVKDLINMGITAVGSRRKLYCAIQELKKGL</sequence>
<dbReference type="PANTHER" id="PTHR10627">
    <property type="entry name" value="SCP160"/>
    <property type="match status" value="1"/>
</dbReference>
<keyword evidence="1" id="KW-0677">Repeat</keyword>
<feature type="compositionally biased region" description="Polar residues" evidence="2">
    <location>
        <begin position="104"/>
        <end position="115"/>
    </location>
</feature>
<evidence type="ECO:0000259" key="3">
    <source>
        <dbReference type="PROSITE" id="PS50105"/>
    </source>
</evidence>
<dbReference type="SUPFAM" id="SSF47769">
    <property type="entry name" value="SAM/Pointed domain"/>
    <property type="match status" value="1"/>
</dbReference>
<dbReference type="Pfam" id="PF00536">
    <property type="entry name" value="SAM_1"/>
    <property type="match status" value="1"/>
</dbReference>
<organism evidence="4 5">
    <name type="scientific">Carex littledalei</name>
    <dbReference type="NCBI Taxonomy" id="544730"/>
    <lineage>
        <taxon>Eukaryota</taxon>
        <taxon>Viridiplantae</taxon>
        <taxon>Streptophyta</taxon>
        <taxon>Embryophyta</taxon>
        <taxon>Tracheophyta</taxon>
        <taxon>Spermatophyta</taxon>
        <taxon>Magnoliopsida</taxon>
        <taxon>Liliopsida</taxon>
        <taxon>Poales</taxon>
        <taxon>Cyperaceae</taxon>
        <taxon>Cyperoideae</taxon>
        <taxon>Cariceae</taxon>
        <taxon>Carex</taxon>
        <taxon>Carex subgen. Euthyceras</taxon>
    </lineage>
</organism>
<dbReference type="Gene3D" id="1.10.150.50">
    <property type="entry name" value="Transcription Factor, Ets-1"/>
    <property type="match status" value="1"/>
</dbReference>
<dbReference type="SMART" id="SM00454">
    <property type="entry name" value="SAM"/>
    <property type="match status" value="1"/>
</dbReference>
<evidence type="ECO:0000256" key="1">
    <source>
        <dbReference type="ARBA" id="ARBA00022737"/>
    </source>
</evidence>